<dbReference type="EnsemblPlants" id="LPERR04G24720.1">
    <property type="protein sequence ID" value="LPERR04G24720.1"/>
    <property type="gene ID" value="LPERR04G24720"/>
</dbReference>
<keyword evidence="2" id="KW-1133">Transmembrane helix</keyword>
<keyword evidence="2" id="KW-0472">Membrane</keyword>
<dbReference type="Gramene" id="LPERR04G24720.1">
    <property type="protein sequence ID" value="LPERR04G24720.1"/>
    <property type="gene ID" value="LPERR04G24720"/>
</dbReference>
<dbReference type="HOGENOM" id="CLU_390492_0_0_1"/>
<dbReference type="eggNOG" id="KOG2846">
    <property type="taxonomic scope" value="Eukaryota"/>
</dbReference>
<evidence type="ECO:0000256" key="1">
    <source>
        <dbReference type="SAM" id="MobiDB-lite"/>
    </source>
</evidence>
<feature type="compositionally biased region" description="Basic and acidic residues" evidence="1">
    <location>
        <begin position="257"/>
        <end position="271"/>
    </location>
</feature>
<evidence type="ECO:0000313" key="3">
    <source>
        <dbReference type="EnsemblPlants" id="LPERR04G24720.1"/>
    </source>
</evidence>
<dbReference type="InterPro" id="IPR037485">
    <property type="entry name" value="PEX22"/>
</dbReference>
<feature type="transmembrane region" description="Helical" evidence="2">
    <location>
        <begin position="407"/>
        <end position="427"/>
    </location>
</feature>
<feature type="compositionally biased region" description="Basic and acidic residues" evidence="1">
    <location>
        <begin position="696"/>
        <end position="707"/>
    </location>
</feature>
<evidence type="ECO:0000313" key="4">
    <source>
        <dbReference type="Proteomes" id="UP000032180"/>
    </source>
</evidence>
<name>A0A0D9WB12_9ORYZ</name>
<dbReference type="GO" id="GO:0071782">
    <property type="term" value="C:endoplasmic reticulum tubular network"/>
    <property type="evidence" value="ECO:0007669"/>
    <property type="project" value="TreeGrafter"/>
</dbReference>
<organism evidence="3 4">
    <name type="scientific">Leersia perrieri</name>
    <dbReference type="NCBI Taxonomy" id="77586"/>
    <lineage>
        <taxon>Eukaryota</taxon>
        <taxon>Viridiplantae</taxon>
        <taxon>Streptophyta</taxon>
        <taxon>Embryophyta</taxon>
        <taxon>Tracheophyta</taxon>
        <taxon>Spermatophyta</taxon>
        <taxon>Magnoliopsida</taxon>
        <taxon>Liliopsida</taxon>
        <taxon>Poales</taxon>
        <taxon>Poaceae</taxon>
        <taxon>BOP clade</taxon>
        <taxon>Oryzoideae</taxon>
        <taxon>Oryzeae</taxon>
        <taxon>Oryzinae</taxon>
        <taxon>Leersia</taxon>
    </lineage>
</organism>
<keyword evidence="4" id="KW-1185">Reference proteome</keyword>
<dbReference type="GO" id="GO:0007031">
    <property type="term" value="P:peroxisome organization"/>
    <property type="evidence" value="ECO:0007669"/>
    <property type="project" value="InterPro"/>
</dbReference>
<evidence type="ECO:0000256" key="2">
    <source>
        <dbReference type="SAM" id="Phobius"/>
    </source>
</evidence>
<feature type="compositionally biased region" description="Low complexity" evidence="1">
    <location>
        <begin position="78"/>
        <end position="87"/>
    </location>
</feature>
<feature type="region of interest" description="Disordered" evidence="1">
    <location>
        <begin position="595"/>
        <end position="622"/>
    </location>
</feature>
<feature type="region of interest" description="Disordered" evidence="1">
    <location>
        <begin position="257"/>
        <end position="279"/>
    </location>
</feature>
<evidence type="ECO:0008006" key="5">
    <source>
        <dbReference type="Google" id="ProtNLM"/>
    </source>
</evidence>
<dbReference type="GO" id="GO:0071786">
    <property type="term" value="P:endoplasmic reticulum tubular network organization"/>
    <property type="evidence" value="ECO:0007669"/>
    <property type="project" value="InterPro"/>
</dbReference>
<reference evidence="3 4" key="1">
    <citation type="submission" date="2012-08" db="EMBL/GenBank/DDBJ databases">
        <title>Oryza genome evolution.</title>
        <authorList>
            <person name="Wing R.A."/>
        </authorList>
    </citation>
    <scope>NUCLEOTIDE SEQUENCE</scope>
</reference>
<dbReference type="PANTHER" id="PTHR22166">
    <property type="entry name" value="ENDOPLASMIC RETICULUM JUNCTION FORMATION PROTEIN LUNAPARK"/>
    <property type="match status" value="1"/>
</dbReference>
<feature type="transmembrane region" description="Helical" evidence="2">
    <location>
        <begin position="38"/>
        <end position="58"/>
    </location>
</feature>
<feature type="region of interest" description="Disordered" evidence="1">
    <location>
        <begin position="64"/>
        <end position="94"/>
    </location>
</feature>
<protein>
    <recommendedName>
        <fullName evidence="5">Lunapark domain-containing protein</fullName>
    </recommendedName>
</protein>
<feature type="region of interest" description="Disordered" evidence="1">
    <location>
        <begin position="296"/>
        <end position="322"/>
    </location>
</feature>
<feature type="compositionally biased region" description="Low complexity" evidence="1">
    <location>
        <begin position="296"/>
        <end position="305"/>
    </location>
</feature>
<reference evidence="3" key="3">
    <citation type="submission" date="2015-04" db="UniProtKB">
        <authorList>
            <consortium name="EnsemblPlants"/>
        </authorList>
    </citation>
    <scope>IDENTIFICATION</scope>
</reference>
<dbReference type="InterPro" id="IPR040115">
    <property type="entry name" value="Lnp"/>
</dbReference>
<sequence>MPGLAGDQDAVSLVRRVSRALNRRLSDLVGLLFHHKTAGSLGAVAGFAIAVVFAWKFLRSSQARPRRPGSKRPAVGPAASDSAAADAVEPSGEPGKLTTRQIVVKRLSGCRKVTCQLLGVVFEEKTPEELQEHAIVRPSVVELLLEIAKYCDLYLMETVLDDKSEENALMALESAGLFKTGGLMKEKVLFCSSEVGRTSFVRQLEADFHIDTSLDIISQLSLYLNLIGSENNKLDVCSSWPFNGVVKYANLAEKRSERKRSSERKIKKGDTISDQIPPIAAGEPVMAEGDASASACVTASAASPRSPAPPETPSTQKRRQRGLVSRVWKGIFGGREDVEKLLQALSREEEAVRSRLSRRARASRQSAHNVLAIAAALEIAAVGYAIMTTRSPDLSWQMRANRVLPMFLIPALAALIYSSITSFTKMLDNRDQHTLENLRAERQAKIDELKERTNYYTTQQLIQRYDLDPAAKAAAATVLASKLGADSGLRVFLGDESNRDAALSKSSDAHIGQTTGLRQRKPGHLSDGTGRTCTPESLGGLYAYDGSEEGLTTPNQRSVEHFRGPAGLARKEDFAFITYYCPHCNALNGSRQHDEHEMLSNSGKETPISHSDGSIGQASASLANSGAGSPIAIAKTLPPVEELSAESPVSTDVTSAEELPAESPVANNLPAVEELPAESPIANNSPAIEELPAEGTVEKASIDHPAS</sequence>
<feature type="compositionally biased region" description="Polar residues" evidence="1">
    <location>
        <begin position="599"/>
        <end position="614"/>
    </location>
</feature>
<dbReference type="Pfam" id="PF22978">
    <property type="entry name" value="HAD_Pex22"/>
    <property type="match status" value="1"/>
</dbReference>
<reference evidence="4" key="2">
    <citation type="submission" date="2013-12" db="EMBL/GenBank/DDBJ databases">
        <authorList>
            <person name="Yu Y."/>
            <person name="Lee S."/>
            <person name="de Baynast K."/>
            <person name="Wissotski M."/>
            <person name="Liu L."/>
            <person name="Talag J."/>
            <person name="Goicoechea J."/>
            <person name="Angelova A."/>
            <person name="Jetty R."/>
            <person name="Kudrna D."/>
            <person name="Golser W."/>
            <person name="Rivera L."/>
            <person name="Zhang J."/>
            <person name="Wing R."/>
        </authorList>
    </citation>
    <scope>NUCLEOTIDE SEQUENCE</scope>
</reference>
<feature type="region of interest" description="Disordered" evidence="1">
    <location>
        <begin position="642"/>
        <end position="707"/>
    </location>
</feature>
<proteinExistence type="predicted"/>
<feature type="region of interest" description="Disordered" evidence="1">
    <location>
        <begin position="504"/>
        <end position="532"/>
    </location>
</feature>
<feature type="transmembrane region" description="Helical" evidence="2">
    <location>
        <begin position="367"/>
        <end position="387"/>
    </location>
</feature>
<dbReference type="AlphaFoldDB" id="A0A0D9WB12"/>
<accession>A0A0D9WB12</accession>
<dbReference type="PANTHER" id="PTHR22166:SF34">
    <property type="entry name" value="OS04G0672900 PROTEIN"/>
    <property type="match status" value="1"/>
</dbReference>
<dbReference type="Proteomes" id="UP000032180">
    <property type="component" value="Chromosome 4"/>
</dbReference>
<keyword evidence="2" id="KW-0812">Transmembrane</keyword>